<comment type="caution">
    <text evidence="1">The sequence shown here is derived from an EMBL/GenBank/DDBJ whole genome shotgun (WGS) entry which is preliminary data.</text>
</comment>
<evidence type="ECO:0008006" key="2">
    <source>
        <dbReference type="Google" id="ProtNLM"/>
    </source>
</evidence>
<gene>
    <name evidence="1" type="ORF">LCGC14_1521180</name>
</gene>
<protein>
    <recommendedName>
        <fullName evidence="2">ISKra4 family transposase</fullName>
    </recommendedName>
</protein>
<name>A0A0F9LZM8_9ZZZZ</name>
<evidence type="ECO:0000313" key="1">
    <source>
        <dbReference type="EMBL" id="KKM62487.1"/>
    </source>
</evidence>
<dbReference type="NCBIfam" id="NF033572">
    <property type="entry name" value="transpos_ISKra4"/>
    <property type="match status" value="1"/>
</dbReference>
<reference evidence="1" key="1">
    <citation type="journal article" date="2015" name="Nature">
        <title>Complex archaea that bridge the gap between prokaryotes and eukaryotes.</title>
        <authorList>
            <person name="Spang A."/>
            <person name="Saw J.H."/>
            <person name="Jorgensen S.L."/>
            <person name="Zaremba-Niedzwiedzka K."/>
            <person name="Martijn J."/>
            <person name="Lind A.E."/>
            <person name="van Eijk R."/>
            <person name="Schleper C."/>
            <person name="Guy L."/>
            <person name="Ettema T.J."/>
        </authorList>
    </citation>
    <scope>NUCLEOTIDE SEQUENCE</scope>
</reference>
<accession>A0A0F9LZM8</accession>
<proteinExistence type="predicted"/>
<dbReference type="AlphaFoldDB" id="A0A0F9LZM8"/>
<organism evidence="1">
    <name type="scientific">marine sediment metagenome</name>
    <dbReference type="NCBI Taxonomy" id="412755"/>
    <lineage>
        <taxon>unclassified sequences</taxon>
        <taxon>metagenomes</taxon>
        <taxon>ecological metagenomes</taxon>
    </lineage>
</organism>
<dbReference type="EMBL" id="LAZR01011285">
    <property type="protein sequence ID" value="KKM62487.1"/>
    <property type="molecule type" value="Genomic_DNA"/>
</dbReference>
<sequence length="485" mass="56392">MLNNYEEQLLKNQGNFDHLVKLVADDWQNLEIHHVEENLFRKLLKIGHDLLELHLAKRGTGKEDYHGEIPYHSNKDWNYISIFGDINVDRAYFWEEGLGKGITPLSGDLNLPERHHSYLFQKWSEMLAVDGAFDKAREVLNEIFGINVWSKQMEEINREAGENVDDFYKANPMQEQKEPILVVEVDCKGVVIKKEEKAKNKVRLKKGEKQNKKKMATVTAVFGIERNVRKVEDIVKEEAGNEEEKKDNSLHLIKLETKDEPRPQNKYVRATLKGKDVAFERVAEAVEQRDPDKRCERVALMDGESALEKNTLKYLPGFVIILDLFHVMEKLWVLCYFFCKEGTEEAGEWVKKYLYMLLTGKVGYMIGAIKQAVTKGDFTKTKTDKIYGILNYFEKRKKYMRYDEYLLRGYPIGSGVIEGLCRSFVKDRMELSGMRWTEIGAEAMLELRSAKVNGVWTEFWNYYIGAKKDELYQNQDTGIECENAA</sequence>